<organism evidence="1 2">
    <name type="scientific">Pseudomonas arsenicoxydans</name>
    <dbReference type="NCBI Taxonomy" id="702115"/>
    <lineage>
        <taxon>Bacteria</taxon>
        <taxon>Pseudomonadati</taxon>
        <taxon>Pseudomonadota</taxon>
        <taxon>Gammaproteobacteria</taxon>
        <taxon>Pseudomonadales</taxon>
        <taxon>Pseudomonadaceae</taxon>
        <taxon>Pseudomonas</taxon>
    </lineage>
</organism>
<dbReference type="EMBL" id="CP024767">
    <property type="protein sequence ID" value="QAY85393.1"/>
    <property type="molecule type" value="Genomic_DNA"/>
</dbReference>
<reference evidence="1 2" key="1">
    <citation type="submission" date="2017-11" db="EMBL/GenBank/DDBJ databases">
        <title>Genome sequence of Pseudomonas arsenicoxydans ACM1.</title>
        <authorList>
            <person name="Nascimento F.X."/>
        </authorList>
    </citation>
    <scope>NUCLEOTIDE SEQUENCE [LARGE SCALE GENOMIC DNA]</scope>
    <source>
        <strain evidence="1 2">ACM1</strain>
    </source>
</reference>
<sequence length="73" mass="8044">MAPADVGALEMHMAGKKLDGKDMPEVNHDSVTLASYYGFYDDEGNGRFWSEGQVVTDPADIELLLERDAPLKD</sequence>
<protein>
    <submittedName>
        <fullName evidence="1">Uncharacterized protein</fullName>
    </submittedName>
</protein>
<gene>
    <name evidence="1" type="ORF">CUN61_15945</name>
</gene>
<evidence type="ECO:0000313" key="1">
    <source>
        <dbReference type="EMBL" id="QAY85393.1"/>
    </source>
</evidence>
<evidence type="ECO:0000313" key="2">
    <source>
        <dbReference type="Proteomes" id="UP000291121"/>
    </source>
</evidence>
<dbReference type="Proteomes" id="UP000291121">
    <property type="component" value="Chromosome"/>
</dbReference>
<keyword evidence="2" id="KW-1185">Reference proteome</keyword>
<name>A0A4P6G1V0_9PSED</name>
<dbReference type="AlphaFoldDB" id="A0A4P6G1V0"/>
<accession>A0A4P6G1V0</accession>
<proteinExistence type="predicted"/>